<dbReference type="GeneID" id="54463795"/>
<keyword evidence="7" id="KW-1185">Reference proteome</keyword>
<reference evidence="6 8" key="1">
    <citation type="journal article" date="2020" name="Stud. Mycol.">
        <title>101 Dothideomycetes genomes: a test case for predicting lifestyles and emergence of pathogens.</title>
        <authorList>
            <person name="Haridas S."/>
            <person name="Albert R."/>
            <person name="Binder M."/>
            <person name="Bloem J."/>
            <person name="Labutti K."/>
            <person name="Salamov A."/>
            <person name="Andreopoulos B."/>
            <person name="Baker S."/>
            <person name="Barry K."/>
            <person name="Bills G."/>
            <person name="Bluhm B."/>
            <person name="Cannon C."/>
            <person name="Castanera R."/>
            <person name="Culley D."/>
            <person name="Daum C."/>
            <person name="Ezra D."/>
            <person name="Gonzalez J."/>
            <person name="Henrissat B."/>
            <person name="Kuo A."/>
            <person name="Liang C."/>
            <person name="Lipzen A."/>
            <person name="Lutzoni F."/>
            <person name="Magnuson J."/>
            <person name="Mondo S."/>
            <person name="Nolan M."/>
            <person name="Ohm R."/>
            <person name="Pangilinan J."/>
            <person name="Park H.-J."/>
            <person name="Ramirez L."/>
            <person name="Alfaro M."/>
            <person name="Sun H."/>
            <person name="Tritt A."/>
            <person name="Yoshinaga Y."/>
            <person name="Zwiers L.-H."/>
            <person name="Turgeon B."/>
            <person name="Goodwin S."/>
            <person name="Spatafora J."/>
            <person name="Crous P."/>
            <person name="Grigoriev I."/>
        </authorList>
    </citation>
    <scope>NUCLEOTIDE SEQUENCE</scope>
    <source>
        <strain evidence="6 8">CBS 304.34</strain>
    </source>
</reference>
<evidence type="ECO:0000313" key="6">
    <source>
        <dbReference type="EMBL" id="KAF2809394.1"/>
    </source>
</evidence>
<evidence type="ECO:0000256" key="4">
    <source>
        <dbReference type="PIRSR" id="PIRSR602401-1"/>
    </source>
</evidence>
<dbReference type="InterPro" id="IPR001128">
    <property type="entry name" value="Cyt_P450"/>
</dbReference>
<dbReference type="InterPro" id="IPR017972">
    <property type="entry name" value="Cyt_P450_CS"/>
</dbReference>
<evidence type="ECO:0000313" key="7">
    <source>
        <dbReference type="Proteomes" id="UP000504636"/>
    </source>
</evidence>
<evidence type="ECO:0000256" key="1">
    <source>
        <dbReference type="ARBA" id="ARBA00001971"/>
    </source>
</evidence>
<dbReference type="GO" id="GO:0004497">
    <property type="term" value="F:monooxygenase activity"/>
    <property type="evidence" value="ECO:0007669"/>
    <property type="project" value="UniProtKB-KW"/>
</dbReference>
<dbReference type="SUPFAM" id="SSF48264">
    <property type="entry name" value="Cytochrome P450"/>
    <property type="match status" value="1"/>
</dbReference>
<sequence length="462" mass="51620">MAQLASVALVAIVAIVALASIYVVVRAIADPLRGVPGPFWARFSRLWYLREVYEGPIVRITPNEYSIDDPAAEKTIYGLGTKFYKSPWYIASGNPDPTNSDLFTERHPAQHALMRRKVANLYSANTLLRLFVQRLNEVAATGRPINVQHWLQCYAFDGIGYITLSKRFGFLDRCEDARGMFTSLHSYLKYASRIGVVSEVHPIASKLLAKLGSGGMSHMMSFVGAQLQDRQQRLAEKEGGGTDDDFVSRILAQHKADPEKFTFTDVFSTCITNIGAGSDKTSISLSAVMYHLIRNPNMLAELRSELDEKLQPGKTIEDFSFQDAQRLPYLQACIKEALSVHPATGLPLGGVVLSGGAEILGVFFPAGTVIGINTWDAALYRPERWLINDKQQLSRIDGYYLPFGHGSRTCIGKNISLLEMSKLVPVLVYRFDFDLVRPEEELECQNVWFVKQKNINCRVSLR</sequence>
<comment type="cofactor">
    <cofactor evidence="1 4">
        <name>heme</name>
        <dbReference type="ChEBI" id="CHEBI:30413"/>
    </cofactor>
</comment>
<dbReference type="EMBL" id="MU003701">
    <property type="protein sequence ID" value="KAF2809394.1"/>
    <property type="molecule type" value="Genomic_DNA"/>
</dbReference>
<keyword evidence="5" id="KW-0560">Oxidoreductase</keyword>
<comment type="similarity">
    <text evidence="5">Belongs to the cytochrome P450 family.</text>
</comment>
<dbReference type="PROSITE" id="PS00086">
    <property type="entry name" value="CYTOCHROME_P450"/>
    <property type="match status" value="1"/>
</dbReference>
<dbReference type="GO" id="GO:0016705">
    <property type="term" value="F:oxidoreductase activity, acting on paired donors, with incorporation or reduction of molecular oxygen"/>
    <property type="evidence" value="ECO:0007669"/>
    <property type="project" value="InterPro"/>
</dbReference>
<evidence type="ECO:0000256" key="5">
    <source>
        <dbReference type="RuleBase" id="RU000461"/>
    </source>
</evidence>
<reference evidence="8" key="2">
    <citation type="submission" date="2020-04" db="EMBL/GenBank/DDBJ databases">
        <authorList>
            <consortium name="NCBI Genome Project"/>
        </authorList>
    </citation>
    <scope>NUCLEOTIDE SEQUENCE</scope>
    <source>
        <strain evidence="8">CBS 304.34</strain>
    </source>
</reference>
<keyword evidence="4 5" id="KW-0349">Heme</keyword>
<dbReference type="Pfam" id="PF00067">
    <property type="entry name" value="p450"/>
    <property type="match status" value="1"/>
</dbReference>
<dbReference type="InterPro" id="IPR050121">
    <property type="entry name" value="Cytochrome_P450_monoxygenase"/>
</dbReference>
<dbReference type="RefSeq" id="XP_033576358.1">
    <property type="nucleotide sequence ID" value="XM_033722902.1"/>
</dbReference>
<keyword evidence="3 4" id="KW-0408">Iron</keyword>
<dbReference type="Gene3D" id="1.10.630.10">
    <property type="entry name" value="Cytochrome P450"/>
    <property type="match status" value="1"/>
</dbReference>
<dbReference type="GO" id="GO:0005506">
    <property type="term" value="F:iron ion binding"/>
    <property type="evidence" value="ECO:0007669"/>
    <property type="project" value="InterPro"/>
</dbReference>
<dbReference type="AlphaFoldDB" id="A0A6A6YN15"/>
<dbReference type="InterPro" id="IPR002401">
    <property type="entry name" value="Cyt_P450_E_grp-I"/>
</dbReference>
<gene>
    <name evidence="6 8" type="ORF">BDZ99DRAFT_488386</name>
</gene>
<evidence type="ECO:0000256" key="2">
    <source>
        <dbReference type="ARBA" id="ARBA00022723"/>
    </source>
</evidence>
<reference evidence="8" key="3">
    <citation type="submission" date="2025-04" db="UniProtKB">
        <authorList>
            <consortium name="RefSeq"/>
        </authorList>
    </citation>
    <scope>IDENTIFICATION</scope>
    <source>
        <strain evidence="8">CBS 304.34</strain>
    </source>
</reference>
<dbReference type="PANTHER" id="PTHR24305:SF190">
    <property type="entry name" value="P450, PUTATIVE (EUROFUNG)-RELATED"/>
    <property type="match status" value="1"/>
</dbReference>
<dbReference type="OrthoDB" id="3934656at2759"/>
<evidence type="ECO:0000256" key="3">
    <source>
        <dbReference type="ARBA" id="ARBA00023004"/>
    </source>
</evidence>
<protein>
    <submittedName>
        <fullName evidence="6 8">Cytochrome P450 oxidoreductase</fullName>
    </submittedName>
</protein>
<keyword evidence="2 4" id="KW-0479">Metal-binding</keyword>
<dbReference type="PRINTS" id="PR00463">
    <property type="entry name" value="EP450I"/>
</dbReference>
<evidence type="ECO:0000313" key="8">
    <source>
        <dbReference type="RefSeq" id="XP_033576358.1"/>
    </source>
</evidence>
<keyword evidence="5" id="KW-0503">Monooxygenase</keyword>
<dbReference type="GO" id="GO:0020037">
    <property type="term" value="F:heme binding"/>
    <property type="evidence" value="ECO:0007669"/>
    <property type="project" value="InterPro"/>
</dbReference>
<organism evidence="6">
    <name type="scientific">Mytilinidion resinicola</name>
    <dbReference type="NCBI Taxonomy" id="574789"/>
    <lineage>
        <taxon>Eukaryota</taxon>
        <taxon>Fungi</taxon>
        <taxon>Dikarya</taxon>
        <taxon>Ascomycota</taxon>
        <taxon>Pezizomycotina</taxon>
        <taxon>Dothideomycetes</taxon>
        <taxon>Pleosporomycetidae</taxon>
        <taxon>Mytilinidiales</taxon>
        <taxon>Mytilinidiaceae</taxon>
        <taxon>Mytilinidion</taxon>
    </lineage>
</organism>
<dbReference type="PRINTS" id="PR00385">
    <property type="entry name" value="P450"/>
</dbReference>
<dbReference type="Proteomes" id="UP000504636">
    <property type="component" value="Unplaced"/>
</dbReference>
<dbReference type="PANTHER" id="PTHR24305">
    <property type="entry name" value="CYTOCHROME P450"/>
    <property type="match status" value="1"/>
</dbReference>
<accession>A0A6A6YN15</accession>
<dbReference type="InterPro" id="IPR036396">
    <property type="entry name" value="Cyt_P450_sf"/>
</dbReference>
<dbReference type="CDD" id="cd11060">
    <property type="entry name" value="CYP57A1-like"/>
    <property type="match status" value="1"/>
</dbReference>
<feature type="binding site" description="axial binding residue" evidence="4">
    <location>
        <position position="410"/>
    </location>
    <ligand>
        <name>heme</name>
        <dbReference type="ChEBI" id="CHEBI:30413"/>
    </ligand>
    <ligandPart>
        <name>Fe</name>
        <dbReference type="ChEBI" id="CHEBI:18248"/>
    </ligandPart>
</feature>
<name>A0A6A6YN15_9PEZI</name>
<proteinExistence type="inferred from homology"/>